<accession>A0ABU5VP08</accession>
<dbReference type="InterPro" id="IPR023465">
    <property type="entry name" value="Riboflavin_kinase_dom_sf"/>
</dbReference>
<keyword evidence="7 15" id="KW-0548">Nucleotidyltransferase</keyword>
<keyword evidence="11 15" id="KW-0067">ATP-binding</keyword>
<dbReference type="Proteomes" id="UP001302274">
    <property type="component" value="Unassembled WGS sequence"/>
</dbReference>
<evidence type="ECO:0000256" key="2">
    <source>
        <dbReference type="ARBA" id="ARBA00004726"/>
    </source>
</evidence>
<keyword evidence="12" id="KW-0511">Multifunctional enzyme</keyword>
<dbReference type="InterPro" id="IPR023468">
    <property type="entry name" value="Riboflavin_kinase"/>
</dbReference>
<dbReference type="PANTHER" id="PTHR22749">
    <property type="entry name" value="RIBOFLAVIN KINASE/FMN ADENYLYLTRANSFERASE"/>
    <property type="match status" value="1"/>
</dbReference>
<keyword evidence="4 15" id="KW-0285">Flavoprotein</keyword>
<dbReference type="EC" id="2.7.1.26" evidence="15"/>
<dbReference type="InterPro" id="IPR015865">
    <property type="entry name" value="Riboflavin_kinase_bac/euk"/>
</dbReference>
<evidence type="ECO:0000256" key="3">
    <source>
        <dbReference type="ARBA" id="ARBA00005201"/>
    </source>
</evidence>
<evidence type="ECO:0000256" key="4">
    <source>
        <dbReference type="ARBA" id="ARBA00022630"/>
    </source>
</evidence>
<gene>
    <name evidence="17" type="ORF">SHI21_00550</name>
</gene>
<evidence type="ECO:0000256" key="10">
    <source>
        <dbReference type="ARBA" id="ARBA00022827"/>
    </source>
</evidence>
<keyword evidence="6 15" id="KW-0808">Transferase</keyword>
<dbReference type="Gene3D" id="3.40.50.620">
    <property type="entry name" value="HUPs"/>
    <property type="match status" value="1"/>
</dbReference>
<evidence type="ECO:0000313" key="17">
    <source>
        <dbReference type="EMBL" id="MEA9354672.1"/>
    </source>
</evidence>
<evidence type="ECO:0000256" key="7">
    <source>
        <dbReference type="ARBA" id="ARBA00022695"/>
    </source>
</evidence>
<comment type="pathway">
    <text evidence="2 15">Cofactor biosynthesis; FAD biosynthesis; FAD from FMN: step 1/1.</text>
</comment>
<keyword evidence="10 15" id="KW-0274">FAD</keyword>
<dbReference type="GO" id="GO:0008531">
    <property type="term" value="F:riboflavin kinase activity"/>
    <property type="evidence" value="ECO:0007669"/>
    <property type="project" value="UniProtKB-EC"/>
</dbReference>
<evidence type="ECO:0000256" key="5">
    <source>
        <dbReference type="ARBA" id="ARBA00022643"/>
    </source>
</evidence>
<evidence type="ECO:0000313" key="18">
    <source>
        <dbReference type="Proteomes" id="UP001302274"/>
    </source>
</evidence>
<name>A0ABU5VP08_9BACT</name>
<proteinExistence type="inferred from homology"/>
<comment type="function">
    <text evidence="1">Catalyzes the phosphorylation of riboflavin to FMN followed by the adenylation of FMN to FAD.</text>
</comment>
<dbReference type="Pfam" id="PF06574">
    <property type="entry name" value="FAD_syn"/>
    <property type="match status" value="1"/>
</dbReference>
<feature type="domain" description="Riboflavin kinase" evidence="16">
    <location>
        <begin position="184"/>
        <end position="309"/>
    </location>
</feature>
<reference evidence="17 18" key="1">
    <citation type="submission" date="2023-11" db="EMBL/GenBank/DDBJ databases">
        <title>A Novel Polar Bacteriovorax (B. antarcticus) Isolated from the Biocrust in Antarctica.</title>
        <authorList>
            <person name="Mun W."/>
            <person name="Choi S.Y."/>
            <person name="Mitchell R.J."/>
        </authorList>
    </citation>
    <scope>NUCLEOTIDE SEQUENCE [LARGE SCALE GENOMIC DNA]</scope>
    <source>
        <strain evidence="17 18">PP10</strain>
    </source>
</reference>
<dbReference type="EC" id="2.7.7.2" evidence="15"/>
<keyword evidence="9 15" id="KW-0418">Kinase</keyword>
<evidence type="ECO:0000256" key="15">
    <source>
        <dbReference type="PIRNR" id="PIRNR004491"/>
    </source>
</evidence>
<evidence type="ECO:0000256" key="9">
    <source>
        <dbReference type="ARBA" id="ARBA00022777"/>
    </source>
</evidence>
<comment type="pathway">
    <text evidence="3 15">Cofactor biosynthesis; FMN biosynthesis; FMN from riboflavin (ATP route): step 1/1.</text>
</comment>
<comment type="caution">
    <text evidence="17">The sequence shown here is derived from an EMBL/GenBank/DDBJ whole genome shotgun (WGS) entry which is preliminary data.</text>
</comment>
<dbReference type="SUPFAM" id="SSF82114">
    <property type="entry name" value="Riboflavin kinase-like"/>
    <property type="match status" value="1"/>
</dbReference>
<dbReference type="NCBIfam" id="TIGR00083">
    <property type="entry name" value="ribF"/>
    <property type="match status" value="1"/>
</dbReference>
<dbReference type="Pfam" id="PF01687">
    <property type="entry name" value="Flavokinase"/>
    <property type="match status" value="1"/>
</dbReference>
<evidence type="ECO:0000256" key="11">
    <source>
        <dbReference type="ARBA" id="ARBA00022840"/>
    </source>
</evidence>
<evidence type="ECO:0000256" key="14">
    <source>
        <dbReference type="ARBA" id="ARBA00049494"/>
    </source>
</evidence>
<evidence type="ECO:0000256" key="12">
    <source>
        <dbReference type="ARBA" id="ARBA00023268"/>
    </source>
</evidence>
<dbReference type="EMBL" id="JAYGJQ010000001">
    <property type="protein sequence ID" value="MEA9354672.1"/>
    <property type="molecule type" value="Genomic_DNA"/>
</dbReference>
<dbReference type="PIRSF" id="PIRSF004491">
    <property type="entry name" value="FAD_Synth"/>
    <property type="match status" value="1"/>
</dbReference>
<comment type="catalytic activity">
    <reaction evidence="14 15">
        <text>FMN + ATP + H(+) = FAD + diphosphate</text>
        <dbReference type="Rhea" id="RHEA:17237"/>
        <dbReference type="ChEBI" id="CHEBI:15378"/>
        <dbReference type="ChEBI" id="CHEBI:30616"/>
        <dbReference type="ChEBI" id="CHEBI:33019"/>
        <dbReference type="ChEBI" id="CHEBI:57692"/>
        <dbReference type="ChEBI" id="CHEBI:58210"/>
        <dbReference type="EC" id="2.7.7.2"/>
    </reaction>
</comment>
<keyword evidence="18" id="KW-1185">Reference proteome</keyword>
<organism evidence="17 18">
    <name type="scientific">Bacteriovorax antarcticus</name>
    <dbReference type="NCBI Taxonomy" id="3088717"/>
    <lineage>
        <taxon>Bacteria</taxon>
        <taxon>Pseudomonadati</taxon>
        <taxon>Bdellovibrionota</taxon>
        <taxon>Bacteriovoracia</taxon>
        <taxon>Bacteriovoracales</taxon>
        <taxon>Bacteriovoracaceae</taxon>
        <taxon>Bacteriovorax</taxon>
    </lineage>
</organism>
<dbReference type="Gene3D" id="2.40.30.30">
    <property type="entry name" value="Riboflavin kinase-like"/>
    <property type="match status" value="1"/>
</dbReference>
<evidence type="ECO:0000256" key="1">
    <source>
        <dbReference type="ARBA" id="ARBA00002121"/>
    </source>
</evidence>
<dbReference type="InterPro" id="IPR015864">
    <property type="entry name" value="FAD_synthase"/>
</dbReference>
<protein>
    <recommendedName>
        <fullName evidence="15">Riboflavin biosynthesis protein</fullName>
    </recommendedName>
    <domain>
        <recommendedName>
            <fullName evidence="15">Riboflavin kinase</fullName>
            <ecNumber evidence="15">2.7.1.26</ecNumber>
        </recommendedName>
        <alternativeName>
            <fullName evidence="15">Flavokinase</fullName>
        </alternativeName>
    </domain>
    <domain>
        <recommendedName>
            <fullName evidence="15">FMN adenylyltransferase</fullName>
            <ecNumber evidence="15">2.7.7.2</ecNumber>
        </recommendedName>
        <alternativeName>
            <fullName evidence="15">FAD pyrophosphorylase</fullName>
        </alternativeName>
        <alternativeName>
            <fullName evidence="15">FAD synthase</fullName>
        </alternativeName>
    </domain>
</protein>
<comment type="similarity">
    <text evidence="15">Belongs to the ribF family.</text>
</comment>
<keyword evidence="8 15" id="KW-0547">Nucleotide-binding</keyword>
<evidence type="ECO:0000256" key="6">
    <source>
        <dbReference type="ARBA" id="ARBA00022679"/>
    </source>
</evidence>
<dbReference type="InterPro" id="IPR002606">
    <property type="entry name" value="Riboflavin_kinase_bac"/>
</dbReference>
<dbReference type="PANTHER" id="PTHR22749:SF6">
    <property type="entry name" value="RIBOFLAVIN KINASE"/>
    <property type="match status" value="1"/>
</dbReference>
<evidence type="ECO:0000256" key="13">
    <source>
        <dbReference type="ARBA" id="ARBA00047880"/>
    </source>
</evidence>
<keyword evidence="5 15" id="KW-0288">FMN</keyword>
<evidence type="ECO:0000256" key="8">
    <source>
        <dbReference type="ARBA" id="ARBA00022741"/>
    </source>
</evidence>
<evidence type="ECO:0000259" key="16">
    <source>
        <dbReference type="SMART" id="SM00904"/>
    </source>
</evidence>
<dbReference type="InterPro" id="IPR014729">
    <property type="entry name" value="Rossmann-like_a/b/a_fold"/>
</dbReference>
<dbReference type="NCBIfam" id="NF004162">
    <property type="entry name" value="PRK05627.1-5"/>
    <property type="match status" value="1"/>
</dbReference>
<dbReference type="SUPFAM" id="SSF52374">
    <property type="entry name" value="Nucleotidylyl transferase"/>
    <property type="match status" value="1"/>
</dbReference>
<sequence>MIIVKDLEELKTVYNENKVHVTIGNFDGVHVGHREFLHQIKKDCIQDHAKFVIVTFVPHPLKILKAHSGFLINTYAERRELLASCGADYLLEIDFTRDFSTLTPEEFLTKHIFSFDGISKIYLGHDFAFGANKSGDFHVAKTFCEHKKTALMLQQEYKIKSSSVSSTEVRNAILAGDIPKANELLGRNYFLSGRVIKGEGRGKKIGYPTANLGYDKELIIPAKGVYITQVKIKDMIYNSVTNIGVNPTFNTGYEVHVESHLLDFTQDIYGEEIRVSFIKKLRDEKKFPSVNDLVEQITADAELAREYFKHE</sequence>
<dbReference type="SMART" id="SM00904">
    <property type="entry name" value="Flavokinase"/>
    <property type="match status" value="1"/>
</dbReference>
<dbReference type="CDD" id="cd02064">
    <property type="entry name" value="FAD_synthetase_N"/>
    <property type="match status" value="1"/>
</dbReference>
<dbReference type="GO" id="GO:0003919">
    <property type="term" value="F:FMN adenylyltransferase activity"/>
    <property type="evidence" value="ECO:0007669"/>
    <property type="project" value="UniProtKB-EC"/>
</dbReference>
<dbReference type="RefSeq" id="WP_323574137.1">
    <property type="nucleotide sequence ID" value="NZ_JAYGJQ010000001.1"/>
</dbReference>
<comment type="catalytic activity">
    <reaction evidence="13 15">
        <text>riboflavin + ATP = FMN + ADP + H(+)</text>
        <dbReference type="Rhea" id="RHEA:14357"/>
        <dbReference type="ChEBI" id="CHEBI:15378"/>
        <dbReference type="ChEBI" id="CHEBI:30616"/>
        <dbReference type="ChEBI" id="CHEBI:57986"/>
        <dbReference type="ChEBI" id="CHEBI:58210"/>
        <dbReference type="ChEBI" id="CHEBI:456216"/>
        <dbReference type="EC" id="2.7.1.26"/>
    </reaction>
</comment>